<evidence type="ECO:0000259" key="6">
    <source>
        <dbReference type="Pfam" id="PF08241"/>
    </source>
</evidence>
<keyword evidence="8" id="KW-1185">Reference proteome</keyword>
<dbReference type="GO" id="GO:0010420">
    <property type="term" value="F:polyprenyldihydroxybenzoate methyltransferase activity"/>
    <property type="evidence" value="ECO:0007669"/>
    <property type="project" value="InterPro"/>
</dbReference>
<comment type="function">
    <text evidence="5">O-methyltransferase that catalyzes the 2 O-methylation steps in the ubiquinone biosynthetic pathway.</text>
</comment>
<keyword evidence="3 5" id="KW-0831">Ubiquinone biosynthesis</keyword>
<keyword evidence="7" id="KW-0830">Ubiquinone</keyword>
<proteinExistence type="inferred from homology"/>
<evidence type="ECO:0000313" key="8">
    <source>
        <dbReference type="Proteomes" id="UP000194003"/>
    </source>
</evidence>
<dbReference type="OrthoDB" id="9801538at2"/>
<dbReference type="Pfam" id="PF08241">
    <property type="entry name" value="Methyltransf_11"/>
    <property type="match status" value="1"/>
</dbReference>
<dbReference type="EMBL" id="LVJN01000018">
    <property type="protein sequence ID" value="OSM04875.1"/>
    <property type="molecule type" value="Genomic_DNA"/>
</dbReference>
<dbReference type="PANTHER" id="PTHR43464">
    <property type="entry name" value="METHYLTRANSFERASE"/>
    <property type="match status" value="1"/>
</dbReference>
<dbReference type="GO" id="GO:0032259">
    <property type="term" value="P:methylation"/>
    <property type="evidence" value="ECO:0007669"/>
    <property type="project" value="UniProtKB-KW"/>
</dbReference>
<comment type="catalytic activity">
    <reaction evidence="5">
        <text>a 3-demethylubiquinol + S-adenosyl-L-methionine = a ubiquinol + S-adenosyl-L-homocysteine + H(+)</text>
        <dbReference type="Rhea" id="RHEA:44380"/>
        <dbReference type="Rhea" id="RHEA-COMP:9566"/>
        <dbReference type="Rhea" id="RHEA-COMP:10914"/>
        <dbReference type="ChEBI" id="CHEBI:15378"/>
        <dbReference type="ChEBI" id="CHEBI:17976"/>
        <dbReference type="ChEBI" id="CHEBI:57856"/>
        <dbReference type="ChEBI" id="CHEBI:59789"/>
        <dbReference type="ChEBI" id="CHEBI:84422"/>
        <dbReference type="EC" id="2.1.1.64"/>
    </reaction>
</comment>
<evidence type="ECO:0000256" key="5">
    <source>
        <dbReference type="HAMAP-Rule" id="MF_00472"/>
    </source>
</evidence>
<dbReference type="STRING" id="1434232.MAIT1_02976"/>
<dbReference type="UniPathway" id="UPA00232"/>
<feature type="binding site" evidence="5">
    <location>
        <position position="61"/>
    </location>
    <ligand>
        <name>S-adenosyl-L-methionine</name>
        <dbReference type="ChEBI" id="CHEBI:59789"/>
    </ligand>
</feature>
<feature type="binding site" evidence="5">
    <location>
        <position position="126"/>
    </location>
    <ligand>
        <name>S-adenosyl-L-methionine</name>
        <dbReference type="ChEBI" id="CHEBI:59789"/>
    </ligand>
</feature>
<dbReference type="AlphaFoldDB" id="A0A1Y2K7W6"/>
<dbReference type="NCBIfam" id="TIGR01983">
    <property type="entry name" value="UbiG"/>
    <property type="match status" value="1"/>
</dbReference>
<feature type="domain" description="Methyltransferase type 11" evidence="6">
    <location>
        <begin position="58"/>
        <end position="154"/>
    </location>
</feature>
<dbReference type="GO" id="GO:0061542">
    <property type="term" value="F:3-demethylubiquinol 3-O-methyltransferase activity"/>
    <property type="evidence" value="ECO:0007669"/>
    <property type="project" value="UniProtKB-UniRule"/>
</dbReference>
<dbReference type="GO" id="GO:0102208">
    <property type="term" value="F:2-polyprenyl-6-hydroxyphenol methylase activity"/>
    <property type="evidence" value="ECO:0007669"/>
    <property type="project" value="UniProtKB-EC"/>
</dbReference>
<dbReference type="RefSeq" id="WP_085441525.1">
    <property type="nucleotide sequence ID" value="NZ_LVJN01000018.1"/>
</dbReference>
<protein>
    <recommendedName>
        <fullName evidence="5">Ubiquinone biosynthesis O-methyltransferase</fullName>
    </recommendedName>
    <alternativeName>
        <fullName evidence="5">2-polyprenyl-6-hydroxyphenol methylase</fullName>
        <ecNumber evidence="5">2.1.1.222</ecNumber>
    </alternativeName>
    <alternativeName>
        <fullName evidence="5">3-demethylubiquinone 3-O-methyltransferase</fullName>
        <ecNumber evidence="5">2.1.1.64</ecNumber>
    </alternativeName>
</protein>
<comment type="pathway">
    <text evidence="5">Cofactor biosynthesis; ubiquinone biosynthesis.</text>
</comment>
<comment type="caution">
    <text evidence="7">The sequence shown here is derived from an EMBL/GenBank/DDBJ whole genome shotgun (WGS) entry which is preliminary data.</text>
</comment>
<keyword evidence="2 5" id="KW-0808">Transferase</keyword>
<keyword evidence="4 5" id="KW-0949">S-adenosyl-L-methionine</keyword>
<comment type="catalytic activity">
    <reaction evidence="5">
        <text>a 3-(all-trans-polyprenyl)benzene-1,2-diol + S-adenosyl-L-methionine = a 2-methoxy-6-(all-trans-polyprenyl)phenol + S-adenosyl-L-homocysteine + H(+)</text>
        <dbReference type="Rhea" id="RHEA:31411"/>
        <dbReference type="Rhea" id="RHEA-COMP:9550"/>
        <dbReference type="Rhea" id="RHEA-COMP:9551"/>
        <dbReference type="ChEBI" id="CHEBI:15378"/>
        <dbReference type="ChEBI" id="CHEBI:57856"/>
        <dbReference type="ChEBI" id="CHEBI:59789"/>
        <dbReference type="ChEBI" id="CHEBI:62729"/>
        <dbReference type="ChEBI" id="CHEBI:62731"/>
        <dbReference type="EC" id="2.1.1.222"/>
    </reaction>
</comment>
<dbReference type="Gene3D" id="3.40.50.150">
    <property type="entry name" value="Vaccinia Virus protein VP39"/>
    <property type="match status" value="1"/>
</dbReference>
<name>A0A1Y2K7W6_9PROT</name>
<evidence type="ECO:0000256" key="1">
    <source>
        <dbReference type="ARBA" id="ARBA00022603"/>
    </source>
</evidence>
<dbReference type="PANTHER" id="PTHR43464:SF19">
    <property type="entry name" value="UBIQUINONE BIOSYNTHESIS O-METHYLTRANSFERASE, MITOCHONDRIAL"/>
    <property type="match status" value="1"/>
</dbReference>
<dbReference type="EC" id="2.1.1.64" evidence="5"/>
<dbReference type="InterPro" id="IPR013216">
    <property type="entry name" value="Methyltransf_11"/>
</dbReference>
<comment type="similarity">
    <text evidence="5">Belongs to the methyltransferase superfamily. UbiG/COQ3 family.</text>
</comment>
<sequence>MSDVDQQEIAKFESMAHEWWDPSGKFKLLHQINPLRAGYARRVLRGDEYASLEGLKIVDIGCGGGILSEELHDAGAEVTGLDRSEKIIGVARAHQADSGSSVDYRVQSAQDLAVHAPESYDVVMAMEVLEHVPDVTDFLSACVTLLKPGGTLFFATLNRTPKAWALAIFGAENILRWLPRGTHEFDKFIKPSELSESLRALRTPVRDVCGMRYAMLRDDWELCADTSVNYLGYAVKAQAE</sequence>
<dbReference type="Proteomes" id="UP000194003">
    <property type="component" value="Unassembled WGS sequence"/>
</dbReference>
<dbReference type="EC" id="2.1.1.222" evidence="5"/>
<evidence type="ECO:0000313" key="7">
    <source>
        <dbReference type="EMBL" id="OSM04875.1"/>
    </source>
</evidence>
<dbReference type="SUPFAM" id="SSF53335">
    <property type="entry name" value="S-adenosyl-L-methionine-dependent methyltransferases"/>
    <property type="match status" value="1"/>
</dbReference>
<dbReference type="InterPro" id="IPR010233">
    <property type="entry name" value="UbiG_MeTrfase"/>
</dbReference>
<dbReference type="CDD" id="cd02440">
    <property type="entry name" value="AdoMet_MTases"/>
    <property type="match status" value="1"/>
</dbReference>
<evidence type="ECO:0000256" key="4">
    <source>
        <dbReference type="ARBA" id="ARBA00022691"/>
    </source>
</evidence>
<dbReference type="HAMAP" id="MF_00472">
    <property type="entry name" value="UbiG"/>
    <property type="match status" value="1"/>
</dbReference>
<feature type="binding site" evidence="5">
    <location>
        <position position="36"/>
    </location>
    <ligand>
        <name>S-adenosyl-L-methionine</name>
        <dbReference type="ChEBI" id="CHEBI:59789"/>
    </ligand>
</feature>
<gene>
    <name evidence="5" type="primary">ubiG</name>
    <name evidence="7" type="ORF">MAIT1_02976</name>
</gene>
<accession>A0A1Y2K7W6</accession>
<dbReference type="InterPro" id="IPR029063">
    <property type="entry name" value="SAM-dependent_MTases_sf"/>
</dbReference>
<evidence type="ECO:0000256" key="2">
    <source>
        <dbReference type="ARBA" id="ARBA00022679"/>
    </source>
</evidence>
<keyword evidence="1 5" id="KW-0489">Methyltransferase</keyword>
<reference evidence="7 8" key="1">
    <citation type="journal article" date="2016" name="BMC Genomics">
        <title>Combined genomic and structural analyses of a cultured magnetotactic bacterium reveals its niche adaptation to a dynamic environment.</title>
        <authorList>
            <person name="Araujo A.C."/>
            <person name="Morillo V."/>
            <person name="Cypriano J."/>
            <person name="Teixeira L.C."/>
            <person name="Leao P."/>
            <person name="Lyra S."/>
            <person name="Almeida L.G."/>
            <person name="Bazylinski D.A."/>
            <person name="Vasconcellos A.T."/>
            <person name="Abreu F."/>
            <person name="Lins U."/>
        </authorList>
    </citation>
    <scope>NUCLEOTIDE SEQUENCE [LARGE SCALE GENOMIC DNA]</scope>
    <source>
        <strain evidence="7 8">IT-1</strain>
    </source>
</reference>
<feature type="binding site" evidence="5">
    <location>
        <position position="82"/>
    </location>
    <ligand>
        <name>S-adenosyl-L-methionine</name>
        <dbReference type="ChEBI" id="CHEBI:59789"/>
    </ligand>
</feature>
<organism evidence="7 8">
    <name type="scientific">Magnetofaba australis IT-1</name>
    <dbReference type="NCBI Taxonomy" id="1434232"/>
    <lineage>
        <taxon>Bacteria</taxon>
        <taxon>Pseudomonadati</taxon>
        <taxon>Pseudomonadota</taxon>
        <taxon>Magnetococcia</taxon>
        <taxon>Magnetococcales</taxon>
        <taxon>Magnetococcaceae</taxon>
        <taxon>Magnetofaba</taxon>
    </lineage>
</organism>
<evidence type="ECO:0000256" key="3">
    <source>
        <dbReference type="ARBA" id="ARBA00022688"/>
    </source>
</evidence>